<dbReference type="EMBL" id="JAFVMF010000020">
    <property type="protein sequence ID" value="MBO1361312.1"/>
    <property type="molecule type" value="Genomic_DNA"/>
</dbReference>
<dbReference type="SUPFAM" id="SSF51658">
    <property type="entry name" value="Xylose isomerase-like"/>
    <property type="match status" value="1"/>
</dbReference>
<accession>A0ABS3LZG2</accession>
<dbReference type="PANTHER" id="PTHR12110:SF41">
    <property type="entry name" value="INOSOSE DEHYDRATASE"/>
    <property type="match status" value="1"/>
</dbReference>
<protein>
    <submittedName>
        <fullName evidence="2">TIM barrel protein</fullName>
    </submittedName>
</protein>
<dbReference type="PANTHER" id="PTHR12110">
    <property type="entry name" value="HYDROXYPYRUVATE ISOMERASE"/>
    <property type="match status" value="1"/>
</dbReference>
<dbReference type="Pfam" id="PF01261">
    <property type="entry name" value="AP_endonuc_2"/>
    <property type="match status" value="1"/>
</dbReference>
<keyword evidence="3" id="KW-1185">Reference proteome</keyword>
<feature type="domain" description="Xylose isomerase-like TIM barrel" evidence="1">
    <location>
        <begin position="41"/>
        <end position="276"/>
    </location>
</feature>
<evidence type="ECO:0000313" key="2">
    <source>
        <dbReference type="EMBL" id="MBO1361312.1"/>
    </source>
</evidence>
<dbReference type="InterPro" id="IPR013022">
    <property type="entry name" value="Xyl_isomerase-like_TIM-brl"/>
</dbReference>
<reference evidence="2 3" key="1">
    <citation type="submission" date="2021-03" db="EMBL/GenBank/DDBJ databases">
        <title>The complete genome sequence of Acetobacter sacchari TBRC 11175.</title>
        <authorList>
            <person name="Charoenyingcharoen P."/>
            <person name="Yukphan P."/>
        </authorList>
    </citation>
    <scope>NUCLEOTIDE SEQUENCE [LARGE SCALE GENOMIC DNA]</scope>
    <source>
        <strain evidence="2 3">TBRC 11175</strain>
    </source>
</reference>
<name>A0ABS3LZG2_9PROT</name>
<sequence length="311" mass="33843">MKIGTDLVTFYNPSFWGVDTPEAITSLAAAQPRVFWTRILDSLQEAGLSGVELTFPPFDWRGAVAAFGGADIFKQELEARSIEVWSCFFPDLDRIPIADYGASEKEILESVTQTAQFLSSVGGAVLVAGLPCRATFLDEPLSFVDLALAHPIAALLNRMGAAAAREGVRLALHTEAHSLFCAPRDIDLFLLLTDPRYVHLCIDPAHIILEGGSPERVLERHLERTVAAHWKDAIGPMPVDTPITADIHSRHRPFFCELGEGRAPFARLNALLAQAPLLCGPILELDACPDPIPALQRGVSFVRMLTTAGDL</sequence>
<dbReference type="Gene3D" id="3.20.20.150">
    <property type="entry name" value="Divalent-metal-dependent TIM barrel enzymes"/>
    <property type="match status" value="1"/>
</dbReference>
<evidence type="ECO:0000313" key="3">
    <source>
        <dbReference type="Proteomes" id="UP000664771"/>
    </source>
</evidence>
<dbReference type="InterPro" id="IPR036237">
    <property type="entry name" value="Xyl_isomerase-like_sf"/>
</dbReference>
<comment type="caution">
    <text evidence="2">The sequence shown here is derived from an EMBL/GenBank/DDBJ whole genome shotgun (WGS) entry which is preliminary data.</text>
</comment>
<dbReference type="RefSeq" id="WP_207882920.1">
    <property type="nucleotide sequence ID" value="NZ_JAFVMF010000020.1"/>
</dbReference>
<proteinExistence type="predicted"/>
<dbReference type="Proteomes" id="UP000664771">
    <property type="component" value="Unassembled WGS sequence"/>
</dbReference>
<evidence type="ECO:0000259" key="1">
    <source>
        <dbReference type="Pfam" id="PF01261"/>
    </source>
</evidence>
<gene>
    <name evidence="2" type="ORF">J2D73_16110</name>
</gene>
<organism evidence="2 3">
    <name type="scientific">Acetobacter sacchari</name>
    <dbReference type="NCBI Taxonomy" id="2661687"/>
    <lineage>
        <taxon>Bacteria</taxon>
        <taxon>Pseudomonadati</taxon>
        <taxon>Pseudomonadota</taxon>
        <taxon>Alphaproteobacteria</taxon>
        <taxon>Acetobacterales</taxon>
        <taxon>Acetobacteraceae</taxon>
        <taxon>Acetobacter</taxon>
    </lineage>
</organism>
<dbReference type="InterPro" id="IPR050312">
    <property type="entry name" value="IolE/XylAMocC-like"/>
</dbReference>